<dbReference type="SUPFAM" id="SSF46689">
    <property type="entry name" value="Homeodomain-like"/>
    <property type="match status" value="1"/>
</dbReference>
<dbReference type="PRINTS" id="PR00455">
    <property type="entry name" value="HTHTETR"/>
</dbReference>
<reference evidence="6 7" key="1">
    <citation type="submission" date="2020-08" db="EMBL/GenBank/DDBJ databases">
        <title>Amycolatopsis sp. nov. DR6-1 isolated from Dendrobium heterocarpum.</title>
        <authorList>
            <person name="Tedsree N."/>
            <person name="Kuncharoen N."/>
            <person name="Likhitwitayawuid K."/>
            <person name="Tanasupawat S."/>
        </authorList>
    </citation>
    <scope>NUCLEOTIDE SEQUENCE [LARGE SCALE GENOMIC DNA]</scope>
    <source>
        <strain evidence="6 7">DR6-1</strain>
    </source>
</reference>
<dbReference type="EMBL" id="JACGZW010000004">
    <property type="protein sequence ID" value="MBB1153878.1"/>
    <property type="molecule type" value="Genomic_DNA"/>
</dbReference>
<keyword evidence="3" id="KW-0804">Transcription</keyword>
<evidence type="ECO:0000313" key="7">
    <source>
        <dbReference type="Proteomes" id="UP000526734"/>
    </source>
</evidence>
<protein>
    <submittedName>
        <fullName evidence="6">TetR/AcrR family transcriptional regulator</fullName>
    </submittedName>
</protein>
<dbReference type="SUPFAM" id="SSF48498">
    <property type="entry name" value="Tetracyclin repressor-like, C-terminal domain"/>
    <property type="match status" value="1"/>
</dbReference>
<accession>A0A7W3VVA8</accession>
<dbReference type="InterPro" id="IPR009057">
    <property type="entry name" value="Homeodomain-like_sf"/>
</dbReference>
<organism evidence="6 7">
    <name type="scientific">Amycolatopsis dendrobii</name>
    <dbReference type="NCBI Taxonomy" id="2760662"/>
    <lineage>
        <taxon>Bacteria</taxon>
        <taxon>Bacillati</taxon>
        <taxon>Actinomycetota</taxon>
        <taxon>Actinomycetes</taxon>
        <taxon>Pseudonocardiales</taxon>
        <taxon>Pseudonocardiaceae</taxon>
        <taxon>Amycolatopsis</taxon>
    </lineage>
</organism>
<dbReference type="InterPro" id="IPR050109">
    <property type="entry name" value="HTH-type_TetR-like_transc_reg"/>
</dbReference>
<name>A0A7W3VVA8_9PSEU</name>
<dbReference type="PROSITE" id="PS50977">
    <property type="entry name" value="HTH_TETR_2"/>
    <property type="match status" value="1"/>
</dbReference>
<comment type="caution">
    <text evidence="6">The sequence shown here is derived from an EMBL/GenBank/DDBJ whole genome shotgun (WGS) entry which is preliminary data.</text>
</comment>
<feature type="DNA-binding region" description="H-T-H motif" evidence="4">
    <location>
        <begin position="42"/>
        <end position="61"/>
    </location>
</feature>
<dbReference type="AlphaFoldDB" id="A0A7W3VVA8"/>
<evidence type="ECO:0000256" key="4">
    <source>
        <dbReference type="PROSITE-ProRule" id="PRU00335"/>
    </source>
</evidence>
<dbReference type="Gene3D" id="1.10.10.60">
    <property type="entry name" value="Homeodomain-like"/>
    <property type="match status" value="1"/>
</dbReference>
<evidence type="ECO:0000313" key="6">
    <source>
        <dbReference type="EMBL" id="MBB1153878.1"/>
    </source>
</evidence>
<dbReference type="GO" id="GO:0000976">
    <property type="term" value="F:transcription cis-regulatory region binding"/>
    <property type="evidence" value="ECO:0007669"/>
    <property type="project" value="TreeGrafter"/>
</dbReference>
<sequence>MLTGMTTRRTPTGAAVLQPDVTRAITEAVIDELAEVGFGRLSMEAVAKRAGVGKSALYRRWPSKDEMIGAVIAEFSLARAADPDTGSLRGDIRATLEALYEWITHPRFSRIFPGLIAEARRNPEMAEFARETIGGPRRAINRAVFTRAIERGEIPADTDLELALDMGAGIVYWRLIVRGVPAEEGYLDQVTDLVVRALSA</sequence>
<evidence type="ECO:0000256" key="3">
    <source>
        <dbReference type="ARBA" id="ARBA00023163"/>
    </source>
</evidence>
<evidence type="ECO:0000259" key="5">
    <source>
        <dbReference type="PROSITE" id="PS50977"/>
    </source>
</evidence>
<feature type="domain" description="HTH tetR-type" evidence="5">
    <location>
        <begin position="19"/>
        <end position="79"/>
    </location>
</feature>
<dbReference type="InterPro" id="IPR001647">
    <property type="entry name" value="HTH_TetR"/>
</dbReference>
<dbReference type="Pfam" id="PF00440">
    <property type="entry name" value="TetR_N"/>
    <property type="match status" value="1"/>
</dbReference>
<dbReference type="Gene3D" id="1.10.357.10">
    <property type="entry name" value="Tetracycline Repressor, domain 2"/>
    <property type="match status" value="1"/>
</dbReference>
<dbReference type="Pfam" id="PF16859">
    <property type="entry name" value="TetR_C_11"/>
    <property type="match status" value="1"/>
</dbReference>
<keyword evidence="7" id="KW-1185">Reference proteome</keyword>
<dbReference type="InterPro" id="IPR036271">
    <property type="entry name" value="Tet_transcr_reg_TetR-rel_C_sf"/>
</dbReference>
<dbReference type="PANTHER" id="PTHR30055">
    <property type="entry name" value="HTH-TYPE TRANSCRIPTIONAL REGULATOR RUTR"/>
    <property type="match status" value="1"/>
</dbReference>
<evidence type="ECO:0000256" key="1">
    <source>
        <dbReference type="ARBA" id="ARBA00023015"/>
    </source>
</evidence>
<gene>
    <name evidence="6" type="ORF">H4281_12115</name>
</gene>
<dbReference type="PANTHER" id="PTHR30055:SF148">
    <property type="entry name" value="TETR-FAMILY TRANSCRIPTIONAL REGULATOR"/>
    <property type="match status" value="1"/>
</dbReference>
<dbReference type="InterPro" id="IPR011075">
    <property type="entry name" value="TetR_C"/>
</dbReference>
<dbReference type="Proteomes" id="UP000526734">
    <property type="component" value="Unassembled WGS sequence"/>
</dbReference>
<evidence type="ECO:0000256" key="2">
    <source>
        <dbReference type="ARBA" id="ARBA00023125"/>
    </source>
</evidence>
<keyword evidence="1" id="KW-0805">Transcription regulation</keyword>
<proteinExistence type="predicted"/>
<keyword evidence="2 4" id="KW-0238">DNA-binding</keyword>
<dbReference type="GO" id="GO:0003700">
    <property type="term" value="F:DNA-binding transcription factor activity"/>
    <property type="evidence" value="ECO:0007669"/>
    <property type="project" value="TreeGrafter"/>
</dbReference>